<dbReference type="GO" id="GO:0008379">
    <property type="term" value="F:thioredoxin peroxidase activity"/>
    <property type="evidence" value="ECO:0007669"/>
    <property type="project" value="TreeGrafter"/>
</dbReference>
<dbReference type="GO" id="GO:0006979">
    <property type="term" value="P:response to oxidative stress"/>
    <property type="evidence" value="ECO:0007669"/>
    <property type="project" value="TreeGrafter"/>
</dbReference>
<comment type="catalytic activity">
    <reaction evidence="7">
        <text>a hydroperoxide + [thioredoxin]-dithiol = an alcohol + [thioredoxin]-disulfide + H2O</text>
        <dbReference type="Rhea" id="RHEA:62620"/>
        <dbReference type="Rhea" id="RHEA-COMP:10698"/>
        <dbReference type="Rhea" id="RHEA-COMP:10700"/>
        <dbReference type="ChEBI" id="CHEBI:15377"/>
        <dbReference type="ChEBI" id="CHEBI:29950"/>
        <dbReference type="ChEBI" id="CHEBI:30879"/>
        <dbReference type="ChEBI" id="CHEBI:35924"/>
        <dbReference type="ChEBI" id="CHEBI:50058"/>
        <dbReference type="EC" id="1.11.1.24"/>
    </reaction>
</comment>
<organism evidence="10 11">
    <name type="scientific">Zosterops lateralis melanops</name>
    <dbReference type="NCBI Taxonomy" id="1220523"/>
    <lineage>
        <taxon>Eukaryota</taxon>
        <taxon>Metazoa</taxon>
        <taxon>Chordata</taxon>
        <taxon>Craniata</taxon>
        <taxon>Vertebrata</taxon>
        <taxon>Euteleostomi</taxon>
        <taxon>Archelosauria</taxon>
        <taxon>Archosauria</taxon>
        <taxon>Dinosauria</taxon>
        <taxon>Saurischia</taxon>
        <taxon>Theropoda</taxon>
        <taxon>Coelurosauria</taxon>
        <taxon>Aves</taxon>
        <taxon>Neognathae</taxon>
        <taxon>Neoaves</taxon>
        <taxon>Telluraves</taxon>
        <taxon>Australaves</taxon>
        <taxon>Passeriformes</taxon>
        <taxon>Sylvioidea</taxon>
        <taxon>Zosteropidae</taxon>
        <taxon>Zosterops</taxon>
    </lineage>
</organism>
<dbReference type="PANTHER" id="PTHR10681">
    <property type="entry name" value="THIOREDOXIN PEROXIDASE"/>
    <property type="match status" value="1"/>
</dbReference>
<dbReference type="GO" id="GO:0005829">
    <property type="term" value="C:cytosol"/>
    <property type="evidence" value="ECO:0007669"/>
    <property type="project" value="TreeGrafter"/>
</dbReference>
<keyword evidence="11" id="KW-1185">Reference proteome</keyword>
<dbReference type="Ensembl" id="ENSZLMT00000010337.1">
    <property type="protein sequence ID" value="ENSZLMP00000010061.1"/>
    <property type="gene ID" value="ENSZLMG00000007020.1"/>
</dbReference>
<evidence type="ECO:0000256" key="5">
    <source>
        <dbReference type="ARBA" id="ARBA00023002"/>
    </source>
</evidence>
<evidence type="ECO:0000256" key="8">
    <source>
        <dbReference type="SAM" id="Phobius"/>
    </source>
</evidence>
<dbReference type="CDD" id="cd03015">
    <property type="entry name" value="PRX_Typ2cys"/>
    <property type="match status" value="1"/>
</dbReference>
<name>A0A8D2P7D2_ZOSLA</name>
<proteinExistence type="inferred from homology"/>
<keyword evidence="4" id="KW-0049">Antioxidant</keyword>
<evidence type="ECO:0000256" key="6">
    <source>
        <dbReference type="ARBA" id="ARBA00023284"/>
    </source>
</evidence>
<dbReference type="AlphaFoldDB" id="A0A8D2P7D2"/>
<dbReference type="PANTHER" id="PTHR10681:SF171">
    <property type="entry name" value="PEROXIREDOXIN 4"/>
    <property type="match status" value="1"/>
</dbReference>
<evidence type="ECO:0000313" key="10">
    <source>
        <dbReference type="Ensembl" id="ENSZLMP00000010061.1"/>
    </source>
</evidence>
<dbReference type="InterPro" id="IPR050217">
    <property type="entry name" value="Peroxiredoxin"/>
</dbReference>
<dbReference type="GO" id="GO:0042744">
    <property type="term" value="P:hydrogen peroxide catabolic process"/>
    <property type="evidence" value="ECO:0007669"/>
    <property type="project" value="TreeGrafter"/>
</dbReference>
<sequence length="172" mass="19813">MCSKDFIFSSFCTPLFRAGKQFYLGTPAPYWEGTAVINGEFKELKLTDYEGKYLVFFFYPLDFTFVCPTEIIAFSDRIEEFRAINTEVVACSVDSKFTHLAWINTPRKQGGLGPMKIPLLSDLTHQISKDYGVYLEDQGHTLRYFTGLHFGWVFAGVILTALYLKKNLKFFF</sequence>
<feature type="domain" description="Thioredoxin" evidence="9">
    <location>
        <begin position="22"/>
        <end position="169"/>
    </location>
</feature>
<evidence type="ECO:0000259" key="9">
    <source>
        <dbReference type="PROSITE" id="PS51352"/>
    </source>
</evidence>
<reference evidence="10" key="1">
    <citation type="submission" date="2025-08" db="UniProtKB">
        <authorList>
            <consortium name="Ensembl"/>
        </authorList>
    </citation>
    <scope>IDENTIFICATION</scope>
</reference>
<keyword evidence="6" id="KW-0676">Redox-active center</keyword>
<keyword evidence="8" id="KW-0472">Membrane</keyword>
<dbReference type="Gene3D" id="3.40.30.10">
    <property type="entry name" value="Glutaredoxin"/>
    <property type="match status" value="1"/>
</dbReference>
<keyword evidence="8" id="KW-1133">Transmembrane helix</keyword>
<evidence type="ECO:0000256" key="2">
    <source>
        <dbReference type="ARBA" id="ARBA00013017"/>
    </source>
</evidence>
<dbReference type="PROSITE" id="PS51352">
    <property type="entry name" value="THIOREDOXIN_2"/>
    <property type="match status" value="1"/>
</dbReference>
<evidence type="ECO:0000256" key="7">
    <source>
        <dbReference type="ARBA" id="ARBA00049091"/>
    </source>
</evidence>
<dbReference type="GO" id="GO:0033554">
    <property type="term" value="P:cellular response to stress"/>
    <property type="evidence" value="ECO:0007669"/>
    <property type="project" value="TreeGrafter"/>
</dbReference>
<dbReference type="InterPro" id="IPR036249">
    <property type="entry name" value="Thioredoxin-like_sf"/>
</dbReference>
<dbReference type="Pfam" id="PF00578">
    <property type="entry name" value="AhpC-TSA"/>
    <property type="match status" value="1"/>
</dbReference>
<dbReference type="InterPro" id="IPR000866">
    <property type="entry name" value="AhpC/TSA"/>
</dbReference>
<evidence type="ECO:0000313" key="11">
    <source>
        <dbReference type="Proteomes" id="UP000694401"/>
    </source>
</evidence>
<dbReference type="GO" id="GO:0045454">
    <property type="term" value="P:cell redox homeostasis"/>
    <property type="evidence" value="ECO:0007669"/>
    <property type="project" value="TreeGrafter"/>
</dbReference>
<keyword evidence="5" id="KW-0560">Oxidoreductase</keyword>
<dbReference type="SUPFAM" id="SSF52833">
    <property type="entry name" value="Thioredoxin-like"/>
    <property type="match status" value="1"/>
</dbReference>
<reference evidence="10" key="2">
    <citation type="submission" date="2025-09" db="UniProtKB">
        <authorList>
            <consortium name="Ensembl"/>
        </authorList>
    </citation>
    <scope>IDENTIFICATION</scope>
</reference>
<keyword evidence="8" id="KW-0812">Transmembrane</keyword>
<protein>
    <recommendedName>
        <fullName evidence="2">thioredoxin-dependent peroxiredoxin</fullName>
        <ecNumber evidence="2">1.11.1.24</ecNumber>
    </recommendedName>
</protein>
<accession>A0A8D2P7D2</accession>
<comment type="similarity">
    <text evidence="1">Belongs to the peroxiredoxin family. AhpC/Prx1 subfamily.</text>
</comment>
<dbReference type="GO" id="GO:0005783">
    <property type="term" value="C:endoplasmic reticulum"/>
    <property type="evidence" value="ECO:0007669"/>
    <property type="project" value="TreeGrafter"/>
</dbReference>
<keyword evidence="3" id="KW-0575">Peroxidase</keyword>
<evidence type="ECO:0000256" key="3">
    <source>
        <dbReference type="ARBA" id="ARBA00022559"/>
    </source>
</evidence>
<evidence type="ECO:0000256" key="1">
    <source>
        <dbReference type="ARBA" id="ARBA00009796"/>
    </source>
</evidence>
<dbReference type="Proteomes" id="UP000694401">
    <property type="component" value="Unassembled WGS sequence"/>
</dbReference>
<evidence type="ECO:0000256" key="4">
    <source>
        <dbReference type="ARBA" id="ARBA00022862"/>
    </source>
</evidence>
<dbReference type="InterPro" id="IPR013766">
    <property type="entry name" value="Thioredoxin_domain"/>
</dbReference>
<dbReference type="EC" id="1.11.1.24" evidence="2"/>
<feature type="transmembrane region" description="Helical" evidence="8">
    <location>
        <begin position="144"/>
        <end position="164"/>
    </location>
</feature>